<dbReference type="InterPro" id="IPR013587">
    <property type="entry name" value="Nitrate/nitrite_sensing"/>
</dbReference>
<dbReference type="Pfam" id="PF00211">
    <property type="entry name" value="Guanylate_cyc"/>
    <property type="match status" value="1"/>
</dbReference>
<dbReference type="EMBL" id="CAKASE010000047">
    <property type="protein sequence ID" value="CAG9561693.1"/>
    <property type="molecule type" value="Genomic_DNA"/>
</dbReference>
<feature type="binding site" evidence="22">
    <location>
        <position position="338"/>
    </location>
    <ligand>
        <name>Zn(2+)</name>
        <dbReference type="ChEBI" id="CHEBI:29105"/>
        <label>2</label>
    </ligand>
</feature>
<dbReference type="GO" id="GO:0046872">
    <property type="term" value="F:metal ion binding"/>
    <property type="evidence" value="ECO:0007669"/>
    <property type="project" value="UniProtKB-KW"/>
</dbReference>
<evidence type="ECO:0000256" key="24">
    <source>
        <dbReference type="RuleBase" id="RU003946"/>
    </source>
</evidence>
<evidence type="ECO:0000256" key="8">
    <source>
        <dbReference type="ARBA" id="ARBA00022729"/>
    </source>
</evidence>
<comment type="cofactor">
    <cofactor evidence="22">
        <name>Zn(2+)</name>
        <dbReference type="ChEBI" id="CHEBI:29105"/>
    </cofactor>
    <text evidence="22">Binds 2 Zn(2+) ions.</text>
</comment>
<evidence type="ECO:0000256" key="14">
    <source>
        <dbReference type="ARBA" id="ARBA00023134"/>
    </source>
</evidence>
<evidence type="ECO:0000313" key="28">
    <source>
        <dbReference type="EMBL" id="CAG9561693.1"/>
    </source>
</evidence>
<keyword evidence="14" id="KW-0342">GTP-binding</keyword>
<dbReference type="FunFam" id="3.40.720.10:FF:000008">
    <property type="entry name" value="Alkaline phosphatase"/>
    <property type="match status" value="1"/>
</dbReference>
<gene>
    <name evidence="28" type="ORF">DCHRY22_LOCUS3152</name>
</gene>
<dbReference type="GO" id="GO:0005886">
    <property type="term" value="C:plasma membrane"/>
    <property type="evidence" value="ECO:0007669"/>
    <property type="project" value="UniProtKB-SubCell"/>
</dbReference>
<evidence type="ECO:0000256" key="22">
    <source>
        <dbReference type="PIRSR" id="PIRSR601952-2"/>
    </source>
</evidence>
<evidence type="ECO:0000256" key="9">
    <source>
        <dbReference type="ARBA" id="ARBA00022741"/>
    </source>
</evidence>
<comment type="similarity">
    <text evidence="3 24">Belongs to the alkaline phosphatase family.</text>
</comment>
<feature type="binding site" evidence="22">
    <location>
        <position position="175"/>
    </location>
    <ligand>
        <name>Mg(2+)</name>
        <dbReference type="ChEBI" id="CHEBI:18420"/>
    </ligand>
</feature>
<dbReference type="SMART" id="SM00098">
    <property type="entry name" value="alkPPc"/>
    <property type="match status" value="1"/>
</dbReference>
<dbReference type="InterPro" id="IPR018297">
    <property type="entry name" value="A/G_cyclase_CS"/>
</dbReference>
<feature type="binding site" evidence="22">
    <location>
        <position position="329"/>
    </location>
    <ligand>
        <name>Mg(2+)</name>
        <dbReference type="ChEBI" id="CHEBI:18420"/>
    </ligand>
</feature>
<proteinExistence type="inferred from homology"/>
<dbReference type="EC" id="3.1.3.1" evidence="25"/>
<keyword evidence="15 26" id="KW-0472">Membrane</keyword>
<keyword evidence="9" id="KW-0547">Nucleotide-binding</keyword>
<dbReference type="Gene3D" id="3.40.720.10">
    <property type="entry name" value="Alkaline Phosphatase, subunit A"/>
    <property type="match status" value="1"/>
</dbReference>
<keyword evidence="29" id="KW-1185">Reference proteome</keyword>
<protein>
    <recommendedName>
        <fullName evidence="25">Alkaline phosphatase</fullName>
        <ecNumber evidence="25">3.1.3.1</ecNumber>
    </recommendedName>
</protein>
<dbReference type="InterPro" id="IPR001054">
    <property type="entry name" value="A/G_cyclase"/>
</dbReference>
<dbReference type="GO" id="GO:0004383">
    <property type="term" value="F:guanylate cyclase activity"/>
    <property type="evidence" value="ECO:0007669"/>
    <property type="project" value="InterPro"/>
</dbReference>
<feature type="binding site" evidence="22">
    <location>
        <position position="375"/>
    </location>
    <ligand>
        <name>Zn(2+)</name>
        <dbReference type="ChEBI" id="CHEBI:29105"/>
        <label>2</label>
    </ligand>
</feature>
<feature type="transmembrane region" description="Helical" evidence="26">
    <location>
        <begin position="817"/>
        <end position="837"/>
    </location>
</feature>
<evidence type="ECO:0000256" key="21">
    <source>
        <dbReference type="PIRSR" id="PIRSR601952-1"/>
    </source>
</evidence>
<keyword evidence="10 25" id="KW-0378">Hydrolase</keyword>
<feature type="binding site" evidence="22">
    <location>
        <position position="173"/>
    </location>
    <ligand>
        <name>Mg(2+)</name>
        <dbReference type="ChEBI" id="CHEBI:18420"/>
    </ligand>
</feature>
<dbReference type="InterPro" id="IPR011645">
    <property type="entry name" value="HNOB_dom_associated"/>
</dbReference>
<evidence type="ECO:0000256" key="16">
    <source>
        <dbReference type="ARBA" id="ARBA00023170"/>
    </source>
</evidence>
<accession>A0A8J2QHA7</accession>
<evidence type="ECO:0000256" key="18">
    <source>
        <dbReference type="ARBA" id="ARBA00023239"/>
    </source>
</evidence>
<dbReference type="GO" id="GO:0035556">
    <property type="term" value="P:intracellular signal transduction"/>
    <property type="evidence" value="ECO:0007669"/>
    <property type="project" value="InterPro"/>
</dbReference>
<dbReference type="Gene3D" id="3.30.70.1230">
    <property type="entry name" value="Nucleotide cyclase"/>
    <property type="match status" value="1"/>
</dbReference>
<dbReference type="PROSITE" id="PS00452">
    <property type="entry name" value="GUANYLATE_CYCLASE_1"/>
    <property type="match status" value="1"/>
</dbReference>
<dbReference type="SUPFAM" id="SSF53649">
    <property type="entry name" value="Alkaline phosphatase-like"/>
    <property type="match status" value="1"/>
</dbReference>
<dbReference type="GO" id="GO:0004035">
    <property type="term" value="F:alkaline phosphatase activity"/>
    <property type="evidence" value="ECO:0007669"/>
    <property type="project" value="UniProtKB-EC"/>
</dbReference>
<dbReference type="GO" id="GO:0005525">
    <property type="term" value="F:GTP binding"/>
    <property type="evidence" value="ECO:0007669"/>
    <property type="project" value="UniProtKB-KW"/>
</dbReference>
<dbReference type="Pfam" id="PF07701">
    <property type="entry name" value="HNOBA"/>
    <property type="match status" value="1"/>
</dbReference>
<evidence type="ECO:0000256" key="25">
    <source>
        <dbReference type="RuleBase" id="RU003947"/>
    </source>
</evidence>
<dbReference type="Pfam" id="PF00245">
    <property type="entry name" value="Alk_phosphatase"/>
    <property type="match status" value="1"/>
</dbReference>
<dbReference type="Pfam" id="PF08376">
    <property type="entry name" value="NIT"/>
    <property type="match status" value="1"/>
</dbReference>
<dbReference type="CDD" id="cd16012">
    <property type="entry name" value="ALP"/>
    <property type="match status" value="1"/>
</dbReference>
<evidence type="ECO:0000256" key="5">
    <source>
        <dbReference type="ARBA" id="ARBA00022622"/>
    </source>
</evidence>
<dbReference type="PANTHER" id="PTHR11596:SF95">
    <property type="entry name" value="ALKALINE PHOSPHATASE-RELATED"/>
    <property type="match status" value="1"/>
</dbReference>
<dbReference type="SUPFAM" id="SSF55073">
    <property type="entry name" value="Nucleotide cyclase"/>
    <property type="match status" value="1"/>
</dbReference>
<sequence>MQMTHDVGKPLITGDSFTRTLFDEKNKDHWKIQAQWTLRSKLSTPQNTKVAKNVILFLGDGMSITTLAATRVYLGGQYGHNGEELKLSFESFPYTGLAKTYCVDHNVADSACSGTAYLSGVKANSGTLGLSGAVKRGDCAGQRDGIHSVTGLMDWAQKAGKSTGIVTTTRVTHASPAAAYAHAADRKWEADADLPTRGLKCEDIASQLVRGRVGSGLNVVFGGGRKNFMPRSEIDSNGHSGYRNDGRNLIREWLVKKESLGIYPKYIYSRKELLNLENNKYGSVLGLFASDHMSYHLEAGDEEPTLSEMTQKAIEILSQNTKGFVLFVEGGRIDTAHHETKARKALDETAELAKAVEAALRIVDIEETLVVVTSDHSHTMSYSGYSKRGSDILGFANAKYNASDNLPYTILSYANGPGSMARTDFRHNLMFDNMNDLNYTYPSLVPIPRETHGGEDVAVFAHGPWAHLFSGNYEQNFIPHALAYASCIGPGLTTSTPKRLKPDDNTSCVFKIRKWCRSRRCQLWRLLLLPFIPILALIVQTTFSLKNSLTNGMEVADVEEQVSRATELGKLVTRLQQERSEVAFFIFTNGSTLRSNLTQRFAGTDSAIEQMGELPPLTFKNRAVIDGQGFVNELADLRAKINSGTSMTEVVEWYTNANAALLTHLTKEIKDTDSSTIWRYLVGFKNLLRSVECKGIASVLGINYFARGFLQPRAHEKYISHMVLGRDLLDNTLNLVPSLIPLLMDIKEDSPEYQVLEKKNQRIVDNKPHAGSVGEAIEYFDQTATLLGKLRAVQKQLREYIREGVNESLREARRSEAVCGGILVLVCVVSPIIIALVRNAVNTIQIYARNLSEKARELEYEKELSDSLLYQMLPASVAKQLKQTQQVPAEFFASVTVYFSDIVGFTAIAAVSTPYQVISFLNSVYKLFDERIECYDVYKIETIGDSYMVASGLPVRNGNKHATEIASMALELLEATSICRLPHRPDQALCMRSGIHTGPCVAGIVGSKMPRYCLFGDTINTASRMESTGEPMKIQISEDVKLALDKTGLFITTPRGVVDVKGKGEMTTYWLDGRTGPSPVRPPASSLDCTPSFLTRIHSQRRSSPRYQPNQS</sequence>
<keyword evidence="20" id="KW-0141">cGMP biosynthesis</keyword>
<evidence type="ECO:0000256" key="3">
    <source>
        <dbReference type="ARBA" id="ARBA00005984"/>
    </source>
</evidence>
<dbReference type="SMART" id="SM00044">
    <property type="entry name" value="CYCc"/>
    <property type="match status" value="1"/>
</dbReference>
<evidence type="ECO:0000256" key="11">
    <source>
        <dbReference type="ARBA" id="ARBA00022833"/>
    </source>
</evidence>
<feature type="binding site" evidence="22">
    <location>
        <position position="60"/>
    </location>
    <ligand>
        <name>Zn(2+)</name>
        <dbReference type="ChEBI" id="CHEBI:29105"/>
        <label>2</label>
    </ligand>
</feature>
<feature type="binding site" evidence="22">
    <location>
        <position position="60"/>
    </location>
    <ligand>
        <name>Mg(2+)</name>
        <dbReference type="ChEBI" id="CHEBI:18420"/>
    </ligand>
</feature>
<evidence type="ECO:0000256" key="20">
    <source>
        <dbReference type="ARBA" id="ARBA00023293"/>
    </source>
</evidence>
<keyword evidence="7 22" id="KW-0479">Metal-binding</keyword>
<dbReference type="CDD" id="cd07302">
    <property type="entry name" value="CHD"/>
    <property type="match status" value="1"/>
</dbReference>
<dbReference type="PANTHER" id="PTHR11596">
    <property type="entry name" value="ALKALINE PHOSPHATASE"/>
    <property type="match status" value="1"/>
</dbReference>
<feature type="active site" description="Phosphoserine intermediate" evidence="21">
    <location>
        <position position="110"/>
    </location>
</feature>
<keyword evidence="12 22" id="KW-0460">Magnesium</keyword>
<dbReference type="Proteomes" id="UP000789524">
    <property type="component" value="Unassembled WGS sequence"/>
</dbReference>
<evidence type="ECO:0000256" key="17">
    <source>
        <dbReference type="ARBA" id="ARBA00023180"/>
    </source>
</evidence>
<evidence type="ECO:0000256" key="1">
    <source>
        <dbReference type="ARBA" id="ARBA00004479"/>
    </source>
</evidence>
<evidence type="ECO:0000313" key="29">
    <source>
        <dbReference type="Proteomes" id="UP000789524"/>
    </source>
</evidence>
<feature type="binding site" evidence="22">
    <location>
        <position position="452"/>
    </location>
    <ligand>
        <name>Zn(2+)</name>
        <dbReference type="ChEBI" id="CHEBI:29105"/>
        <label>2</label>
    </ligand>
</feature>
<evidence type="ECO:0000256" key="6">
    <source>
        <dbReference type="ARBA" id="ARBA00022692"/>
    </source>
</evidence>
<evidence type="ECO:0000256" key="13">
    <source>
        <dbReference type="ARBA" id="ARBA00022989"/>
    </source>
</evidence>
<dbReference type="OrthoDB" id="60033at2759"/>
<keyword evidence="5" id="KW-0336">GPI-anchor</keyword>
<comment type="caution">
    <text evidence="28">The sequence shown here is derived from an EMBL/GenBank/DDBJ whole genome shotgun (WGS) entry which is preliminary data.</text>
</comment>
<feature type="binding site" evidence="22">
    <location>
        <position position="376"/>
    </location>
    <ligand>
        <name>Zn(2+)</name>
        <dbReference type="ChEBI" id="CHEBI:29105"/>
        <label>2</label>
    </ligand>
</feature>
<evidence type="ECO:0000256" key="19">
    <source>
        <dbReference type="ARBA" id="ARBA00023288"/>
    </source>
</evidence>
<organism evidence="28 29">
    <name type="scientific">Danaus chrysippus</name>
    <name type="common">African queen</name>
    <dbReference type="NCBI Taxonomy" id="151541"/>
    <lineage>
        <taxon>Eukaryota</taxon>
        <taxon>Metazoa</taxon>
        <taxon>Ecdysozoa</taxon>
        <taxon>Arthropoda</taxon>
        <taxon>Hexapoda</taxon>
        <taxon>Insecta</taxon>
        <taxon>Pterygota</taxon>
        <taxon>Neoptera</taxon>
        <taxon>Endopterygota</taxon>
        <taxon>Lepidoptera</taxon>
        <taxon>Glossata</taxon>
        <taxon>Ditrysia</taxon>
        <taxon>Papilionoidea</taxon>
        <taxon>Nymphalidae</taxon>
        <taxon>Danainae</taxon>
        <taxon>Danaini</taxon>
        <taxon>Danaina</taxon>
        <taxon>Danaus</taxon>
        <taxon>Anosia</taxon>
    </lineage>
</organism>
<reference evidence="28" key="1">
    <citation type="submission" date="2021-09" db="EMBL/GenBank/DDBJ databases">
        <authorList>
            <person name="Martin H S."/>
        </authorList>
    </citation>
    <scope>NUCLEOTIDE SEQUENCE</scope>
</reference>
<keyword evidence="18 23" id="KW-0456">Lyase</keyword>
<keyword evidence="4" id="KW-1003">Cell membrane</keyword>
<evidence type="ECO:0000256" key="2">
    <source>
        <dbReference type="ARBA" id="ARBA00004609"/>
    </source>
</evidence>
<dbReference type="AlphaFoldDB" id="A0A8J2QHA7"/>
<dbReference type="PROSITE" id="PS50125">
    <property type="entry name" value="GUANYLATE_CYCLASE_2"/>
    <property type="match status" value="1"/>
</dbReference>
<comment type="catalytic activity">
    <reaction evidence="25">
        <text>a phosphate monoester + H2O = an alcohol + phosphate</text>
        <dbReference type="Rhea" id="RHEA:15017"/>
        <dbReference type="ChEBI" id="CHEBI:15377"/>
        <dbReference type="ChEBI" id="CHEBI:30879"/>
        <dbReference type="ChEBI" id="CHEBI:43474"/>
        <dbReference type="ChEBI" id="CHEBI:67140"/>
        <dbReference type="EC" id="3.1.3.1"/>
    </reaction>
</comment>
<dbReference type="InterPro" id="IPR029787">
    <property type="entry name" value="Nucleotide_cyclase"/>
</dbReference>
<keyword evidence="6 26" id="KW-0812">Transmembrane</keyword>
<feature type="domain" description="Guanylate cyclase" evidence="27">
    <location>
        <begin position="896"/>
        <end position="1026"/>
    </location>
</feature>
<comment type="subcellular location">
    <subcellularLocation>
        <location evidence="2">Cell membrane</location>
        <topology evidence="2">Lipid-anchor</topology>
        <topology evidence="2">GPI-anchor</topology>
    </subcellularLocation>
    <subcellularLocation>
        <location evidence="1">Membrane</location>
        <topology evidence="1">Single-pass type I membrane protein</topology>
    </subcellularLocation>
</comment>
<keyword evidence="13 26" id="KW-1133">Transmembrane helix</keyword>
<feature type="binding site" evidence="22">
    <location>
        <position position="334"/>
    </location>
    <ligand>
        <name>Zn(2+)</name>
        <dbReference type="ChEBI" id="CHEBI:29105"/>
        <label>2</label>
    </ligand>
</feature>
<evidence type="ECO:0000256" key="23">
    <source>
        <dbReference type="RuleBase" id="RU000405"/>
    </source>
</evidence>
<evidence type="ECO:0000256" key="15">
    <source>
        <dbReference type="ARBA" id="ARBA00023136"/>
    </source>
</evidence>
<dbReference type="FunFam" id="3.30.70.1230:FF:000004">
    <property type="entry name" value="Guanylate cyclase"/>
    <property type="match status" value="1"/>
</dbReference>
<evidence type="ECO:0000256" key="12">
    <source>
        <dbReference type="ARBA" id="ARBA00022842"/>
    </source>
</evidence>
<dbReference type="Gene3D" id="6.10.250.780">
    <property type="match status" value="1"/>
</dbReference>
<dbReference type="PROSITE" id="PS00123">
    <property type="entry name" value="ALKALINE_PHOSPHATASE"/>
    <property type="match status" value="1"/>
</dbReference>
<keyword evidence="17" id="KW-0325">Glycoprotein</keyword>
<evidence type="ECO:0000259" key="27">
    <source>
        <dbReference type="PROSITE" id="PS50125"/>
    </source>
</evidence>
<keyword evidence="8" id="KW-0732">Signal</keyword>
<comment type="cofactor">
    <cofactor evidence="22">
        <name>Mg(2+)</name>
        <dbReference type="ChEBI" id="CHEBI:18420"/>
    </cofactor>
    <text evidence="22">Binds 1 Mg(2+) ion.</text>
</comment>
<evidence type="ECO:0000256" key="7">
    <source>
        <dbReference type="ARBA" id="ARBA00022723"/>
    </source>
</evidence>
<dbReference type="GO" id="GO:0098552">
    <property type="term" value="C:side of membrane"/>
    <property type="evidence" value="ECO:0007669"/>
    <property type="project" value="UniProtKB-KW"/>
</dbReference>
<dbReference type="PRINTS" id="PR00113">
    <property type="entry name" value="ALKPHPHTASE"/>
</dbReference>
<comment type="similarity">
    <text evidence="23">Belongs to the adenylyl cyclase class-4/guanylyl cyclase family.</text>
</comment>
<dbReference type="InterPro" id="IPR001952">
    <property type="entry name" value="Alkaline_phosphatase"/>
</dbReference>
<name>A0A8J2QHA7_9NEOP</name>
<keyword evidence="19" id="KW-0449">Lipoprotein</keyword>
<evidence type="ECO:0000256" key="26">
    <source>
        <dbReference type="SAM" id="Phobius"/>
    </source>
</evidence>
<keyword evidence="11 22" id="KW-0862">Zinc</keyword>
<evidence type="ECO:0000256" key="4">
    <source>
        <dbReference type="ARBA" id="ARBA00022475"/>
    </source>
</evidence>
<dbReference type="InterPro" id="IPR018299">
    <property type="entry name" value="Alkaline_phosphatase_AS"/>
</dbReference>
<evidence type="ECO:0000256" key="10">
    <source>
        <dbReference type="ARBA" id="ARBA00022801"/>
    </source>
</evidence>
<dbReference type="InterPro" id="IPR017850">
    <property type="entry name" value="Alkaline_phosphatase_core_sf"/>
</dbReference>
<keyword evidence="16" id="KW-0675">Receptor</keyword>